<dbReference type="InterPro" id="IPR011650">
    <property type="entry name" value="Peptidase_M20_dimer"/>
</dbReference>
<dbReference type="GO" id="GO:0008233">
    <property type="term" value="F:peptidase activity"/>
    <property type="evidence" value="ECO:0007669"/>
    <property type="project" value="UniProtKB-KW"/>
</dbReference>
<organism evidence="5 6">
    <name type="scientific">Rhodococcus opacus</name>
    <name type="common">Nocardia opaca</name>
    <dbReference type="NCBI Taxonomy" id="37919"/>
    <lineage>
        <taxon>Bacteria</taxon>
        <taxon>Bacillati</taxon>
        <taxon>Actinomycetota</taxon>
        <taxon>Actinomycetes</taxon>
        <taxon>Mycobacteriales</taxon>
        <taxon>Nocardiaceae</taxon>
        <taxon>Rhodococcus</taxon>
    </lineage>
</organism>
<dbReference type="AlphaFoldDB" id="A0A1B1KEV7"/>
<dbReference type="Proteomes" id="UP000186108">
    <property type="component" value="Chromosome"/>
</dbReference>
<dbReference type="PROSITE" id="PS00758">
    <property type="entry name" value="ARGE_DAPE_CPG2_1"/>
    <property type="match status" value="1"/>
</dbReference>
<sequence length="496" mass="53300">MILVMAWFTLLGSTNIHPLAVRKNTLRTDILNKAALHADSDDFFQDLTRLISYPTESSTESGRLALSAYLGEVLTPALEALGAAVARYDNWRGSGNSFLIGTRCEGESLPTLLLYGHADVVPGQSGQWAAARDPWVLDADGDYWYGRGIADNKGQHWINLTALRLVLEERGHLGFNLKFLFECGEEIGSPSLDEFAAAHAEELAADVFLASDGPRLAADTPTLFLGNRGGIGFELAVDLRAGDYHSGNWGGLLRNPATTLAAAIGSLVDGHGRIQLSELLPAEGIPRSVRDALANVKVVTEEHDPDLDEDWADTSLTAAERVYGANTLEVLAMSAGNTADPVNAIPGAARAVLQLRYVVGTHVDDIESTLRSHLDSCGFPMVSVRTLTRYEASRTDPTNPWVGWASDSIQRTTGTTPAILPNFGGSLPNSVFESTLGLPTIWVPHSYPGCLQHSPNEHMLARVAREGLRIAAGLFFDLGAPRDSGVPSLRDLVESA</sequence>
<dbReference type="InterPro" id="IPR001261">
    <property type="entry name" value="ArgE/DapE_CS"/>
</dbReference>
<evidence type="ECO:0000256" key="1">
    <source>
        <dbReference type="ARBA" id="ARBA00022670"/>
    </source>
</evidence>
<dbReference type="Pfam" id="PF01546">
    <property type="entry name" value="Peptidase_M20"/>
    <property type="match status" value="1"/>
</dbReference>
<accession>A0A1B1KEV7</accession>
<gene>
    <name evidence="5" type="ORF">R1CP_32520</name>
</gene>
<name>A0A1B1KEV7_RHOOP</name>
<dbReference type="Gene3D" id="3.30.70.360">
    <property type="match status" value="1"/>
</dbReference>
<keyword evidence="1" id="KW-0645">Protease</keyword>
<keyword evidence="3" id="KW-0378">Hydrolase</keyword>
<protein>
    <recommendedName>
        <fullName evidence="4">Peptidase M20 dimerisation domain-containing protein</fullName>
    </recommendedName>
</protein>
<proteinExistence type="predicted"/>
<dbReference type="GO" id="GO:0006508">
    <property type="term" value="P:proteolysis"/>
    <property type="evidence" value="ECO:0007669"/>
    <property type="project" value="UniProtKB-KW"/>
</dbReference>
<dbReference type="InterPro" id="IPR002933">
    <property type="entry name" value="Peptidase_M20"/>
</dbReference>
<dbReference type="PANTHER" id="PTHR43270:SF12">
    <property type="entry name" value="SUCCINYL-DIAMINOPIMELATE DESUCCINYLASE"/>
    <property type="match status" value="1"/>
</dbReference>
<evidence type="ECO:0000259" key="4">
    <source>
        <dbReference type="Pfam" id="PF07687"/>
    </source>
</evidence>
<dbReference type="GO" id="GO:0046872">
    <property type="term" value="F:metal ion binding"/>
    <property type="evidence" value="ECO:0007669"/>
    <property type="project" value="UniProtKB-KW"/>
</dbReference>
<dbReference type="InterPro" id="IPR051458">
    <property type="entry name" value="Cyt/Met_Dipeptidase"/>
</dbReference>
<evidence type="ECO:0000256" key="2">
    <source>
        <dbReference type="ARBA" id="ARBA00022723"/>
    </source>
</evidence>
<dbReference type="PATRIC" id="fig|37919.13.peg.6810"/>
<dbReference type="Pfam" id="PF07687">
    <property type="entry name" value="M20_dimer"/>
    <property type="match status" value="1"/>
</dbReference>
<keyword evidence="2" id="KW-0479">Metal-binding</keyword>
<dbReference type="PANTHER" id="PTHR43270">
    <property type="entry name" value="BETA-ALA-HIS DIPEPTIDASE"/>
    <property type="match status" value="1"/>
</dbReference>
<evidence type="ECO:0000256" key="3">
    <source>
        <dbReference type="ARBA" id="ARBA00022801"/>
    </source>
</evidence>
<dbReference type="NCBIfam" id="NF005478">
    <property type="entry name" value="PRK07079.1"/>
    <property type="match status" value="1"/>
</dbReference>
<feature type="domain" description="Peptidase M20 dimerisation" evidence="4">
    <location>
        <begin position="226"/>
        <end position="375"/>
    </location>
</feature>
<dbReference type="EMBL" id="CP009111">
    <property type="protein sequence ID" value="ANS31127.1"/>
    <property type="molecule type" value="Genomic_DNA"/>
</dbReference>
<evidence type="ECO:0000313" key="5">
    <source>
        <dbReference type="EMBL" id="ANS31127.1"/>
    </source>
</evidence>
<evidence type="ECO:0000313" key="6">
    <source>
        <dbReference type="Proteomes" id="UP000186108"/>
    </source>
</evidence>
<dbReference type="SUPFAM" id="SSF53187">
    <property type="entry name" value="Zn-dependent exopeptidases"/>
    <property type="match status" value="1"/>
</dbReference>
<dbReference type="Gene3D" id="3.40.630.10">
    <property type="entry name" value="Zn peptidases"/>
    <property type="match status" value="1"/>
</dbReference>
<reference evidence="5 6" key="1">
    <citation type="submission" date="2014-07" db="EMBL/GenBank/DDBJ databases">
        <authorList>
            <person name="Zhang J.E."/>
            <person name="Yang H."/>
            <person name="Guo J."/>
            <person name="Deng Z."/>
            <person name="Luo H."/>
            <person name="Luo M."/>
            <person name="Zhao B."/>
        </authorList>
    </citation>
    <scope>NUCLEOTIDE SEQUENCE [LARGE SCALE GENOMIC DNA]</scope>
    <source>
        <strain evidence="5 6">1CP</strain>
    </source>
</reference>